<proteinExistence type="predicted"/>
<name>A0A5B7DTP0_PORTR</name>
<dbReference type="Proteomes" id="UP000324222">
    <property type="component" value="Unassembled WGS sequence"/>
</dbReference>
<comment type="caution">
    <text evidence="1">The sequence shown here is derived from an EMBL/GenBank/DDBJ whole genome shotgun (WGS) entry which is preliminary data.</text>
</comment>
<dbReference type="AlphaFoldDB" id="A0A5B7DTP0"/>
<evidence type="ECO:0000313" key="2">
    <source>
        <dbReference type="Proteomes" id="UP000324222"/>
    </source>
</evidence>
<keyword evidence="2" id="KW-1185">Reference proteome</keyword>
<reference evidence="1 2" key="1">
    <citation type="submission" date="2019-05" db="EMBL/GenBank/DDBJ databases">
        <title>Another draft genome of Portunus trituberculatus and its Hox gene families provides insights of decapod evolution.</title>
        <authorList>
            <person name="Jeong J.-H."/>
            <person name="Song I."/>
            <person name="Kim S."/>
            <person name="Choi T."/>
            <person name="Kim D."/>
            <person name="Ryu S."/>
            <person name="Kim W."/>
        </authorList>
    </citation>
    <scope>NUCLEOTIDE SEQUENCE [LARGE SCALE GENOMIC DNA]</scope>
    <source>
        <tissue evidence="1">Muscle</tissue>
    </source>
</reference>
<evidence type="ECO:0000313" key="1">
    <source>
        <dbReference type="EMBL" id="MPC25021.1"/>
    </source>
</evidence>
<dbReference type="EMBL" id="VSRR010001405">
    <property type="protein sequence ID" value="MPC25021.1"/>
    <property type="molecule type" value="Genomic_DNA"/>
</dbReference>
<gene>
    <name evidence="1" type="ORF">E2C01_018118</name>
</gene>
<sequence length="92" mass="10709">MREQKPNTSYHNSHVGTKAILRIPFLGIDKVSRLFYATLESTMGSGILLNTDSLPSQHQHWNLKTWNIDKPDCRAMTEKWRMKQNWVAQPDV</sequence>
<organism evidence="1 2">
    <name type="scientific">Portunus trituberculatus</name>
    <name type="common">Swimming crab</name>
    <name type="synonym">Neptunus trituberculatus</name>
    <dbReference type="NCBI Taxonomy" id="210409"/>
    <lineage>
        <taxon>Eukaryota</taxon>
        <taxon>Metazoa</taxon>
        <taxon>Ecdysozoa</taxon>
        <taxon>Arthropoda</taxon>
        <taxon>Crustacea</taxon>
        <taxon>Multicrustacea</taxon>
        <taxon>Malacostraca</taxon>
        <taxon>Eumalacostraca</taxon>
        <taxon>Eucarida</taxon>
        <taxon>Decapoda</taxon>
        <taxon>Pleocyemata</taxon>
        <taxon>Brachyura</taxon>
        <taxon>Eubrachyura</taxon>
        <taxon>Portunoidea</taxon>
        <taxon>Portunidae</taxon>
        <taxon>Portuninae</taxon>
        <taxon>Portunus</taxon>
    </lineage>
</organism>
<protein>
    <submittedName>
        <fullName evidence="1">Uncharacterized protein</fullName>
    </submittedName>
</protein>
<accession>A0A5B7DTP0</accession>